<gene>
    <name evidence="1" type="ORF">BH720_016430</name>
</gene>
<keyword evidence="2" id="KW-1185">Reference proteome</keyword>
<accession>A0ACD5H2H0</accession>
<evidence type="ECO:0000313" key="2">
    <source>
        <dbReference type="Proteomes" id="UP000095472"/>
    </source>
</evidence>
<organism evidence="1 2">
    <name type="scientific">Desertifilum tharense IPPAS B-1220</name>
    <dbReference type="NCBI Taxonomy" id="1781255"/>
    <lineage>
        <taxon>Bacteria</taxon>
        <taxon>Bacillati</taxon>
        <taxon>Cyanobacteriota</taxon>
        <taxon>Cyanophyceae</taxon>
        <taxon>Desertifilales</taxon>
        <taxon>Desertifilaceae</taxon>
        <taxon>Desertifilum</taxon>
    </lineage>
</organism>
<name>A0ACD5H2H0_9CYAN</name>
<sequence length="42" mass="4553">MWTVSGDATQLHQVLMNLCVNARDAMPNGGTLSMTVPQPNPR</sequence>
<evidence type="ECO:0000313" key="1">
    <source>
        <dbReference type="EMBL" id="XPM66699.1"/>
    </source>
</evidence>
<protein>
    <submittedName>
        <fullName evidence="1">Uncharacterized protein</fullName>
    </submittedName>
</protein>
<dbReference type="EMBL" id="CP182909">
    <property type="protein sequence ID" value="XPM66699.1"/>
    <property type="molecule type" value="Genomic_DNA"/>
</dbReference>
<proteinExistence type="predicted"/>
<reference evidence="1 2" key="1">
    <citation type="journal article" date="2016" name="Genome Announc.">
        <title>Draft Genome Sequence of the Thermotolerant Cyanobacterium Desertifilum sp. IPPAS B-1220.</title>
        <authorList>
            <person name="Mironov K.S."/>
            <person name="Sinetova M.A."/>
            <person name="Bolatkhan K."/>
            <person name="Zayadan B.K."/>
            <person name="Ustinova V.V."/>
            <person name="Kupriyanova E.V."/>
            <person name="Skrypnik A.N."/>
            <person name="Gogoleva N.E."/>
            <person name="Gogolev Y.V."/>
            <person name="Los D.A."/>
        </authorList>
    </citation>
    <scope>NUCLEOTIDE SEQUENCE [LARGE SCALE GENOMIC DNA]</scope>
    <source>
        <strain evidence="1 2">IPPAS B-1220</strain>
    </source>
</reference>
<dbReference type="Proteomes" id="UP000095472">
    <property type="component" value="Chromosome"/>
</dbReference>